<dbReference type="CDD" id="cd04301">
    <property type="entry name" value="NAT_SF"/>
    <property type="match status" value="1"/>
</dbReference>
<dbReference type="InterPro" id="IPR000182">
    <property type="entry name" value="GNAT_dom"/>
</dbReference>
<dbReference type="SUPFAM" id="SSF55729">
    <property type="entry name" value="Acyl-CoA N-acyltransferases (Nat)"/>
    <property type="match status" value="1"/>
</dbReference>
<organism evidence="2 3">
    <name type="scientific">Kibdelosporangium banguiense</name>
    <dbReference type="NCBI Taxonomy" id="1365924"/>
    <lineage>
        <taxon>Bacteria</taxon>
        <taxon>Bacillati</taxon>
        <taxon>Actinomycetota</taxon>
        <taxon>Actinomycetes</taxon>
        <taxon>Pseudonocardiales</taxon>
        <taxon>Pseudonocardiaceae</taxon>
        <taxon>Kibdelosporangium</taxon>
    </lineage>
</organism>
<evidence type="ECO:0000313" key="3">
    <source>
        <dbReference type="Proteomes" id="UP001519332"/>
    </source>
</evidence>
<name>A0ABS4TMN6_9PSEU</name>
<sequence>MEAHIDLRAATAADRRFIEDMAVEAFNWNPDRASLSREKVLSDPQLNKYVIDWPREGDSGVIAVGPGGESIGAAWLRFYTAENPGYGFVSEDVPELSIGVVAGWRGKGVGTALIRAVVATAGRVSLSVERANPARDLYLREGFRSLSSDKDADTMVRD</sequence>
<protein>
    <submittedName>
        <fullName evidence="2">GNAT superfamily N-acetyltransferase</fullName>
    </submittedName>
</protein>
<comment type="caution">
    <text evidence="2">The sequence shown here is derived from an EMBL/GenBank/DDBJ whole genome shotgun (WGS) entry which is preliminary data.</text>
</comment>
<dbReference type="Pfam" id="PF13508">
    <property type="entry name" value="Acetyltransf_7"/>
    <property type="match status" value="1"/>
</dbReference>
<dbReference type="Proteomes" id="UP001519332">
    <property type="component" value="Unassembled WGS sequence"/>
</dbReference>
<dbReference type="PROSITE" id="PS51186">
    <property type="entry name" value="GNAT"/>
    <property type="match status" value="1"/>
</dbReference>
<dbReference type="EMBL" id="JAGINW010000001">
    <property type="protein sequence ID" value="MBP2325619.1"/>
    <property type="molecule type" value="Genomic_DNA"/>
</dbReference>
<feature type="domain" description="N-acetyltransferase" evidence="1">
    <location>
        <begin position="5"/>
        <end position="158"/>
    </location>
</feature>
<proteinExistence type="predicted"/>
<keyword evidence="3" id="KW-1185">Reference proteome</keyword>
<dbReference type="RefSeq" id="WP_209642795.1">
    <property type="nucleotide sequence ID" value="NZ_JAGINW010000001.1"/>
</dbReference>
<gene>
    <name evidence="2" type="ORF">JOF56_006004</name>
</gene>
<accession>A0ABS4TMN6</accession>
<reference evidence="2 3" key="1">
    <citation type="submission" date="2021-03" db="EMBL/GenBank/DDBJ databases">
        <title>Sequencing the genomes of 1000 actinobacteria strains.</title>
        <authorList>
            <person name="Klenk H.-P."/>
        </authorList>
    </citation>
    <scope>NUCLEOTIDE SEQUENCE [LARGE SCALE GENOMIC DNA]</scope>
    <source>
        <strain evidence="2 3">DSM 46670</strain>
    </source>
</reference>
<dbReference type="InterPro" id="IPR016181">
    <property type="entry name" value="Acyl_CoA_acyltransferase"/>
</dbReference>
<evidence type="ECO:0000313" key="2">
    <source>
        <dbReference type="EMBL" id="MBP2325619.1"/>
    </source>
</evidence>
<dbReference type="Gene3D" id="3.40.630.30">
    <property type="match status" value="1"/>
</dbReference>
<evidence type="ECO:0000259" key="1">
    <source>
        <dbReference type="PROSITE" id="PS51186"/>
    </source>
</evidence>